<name>A0A426XYD6_ENSVE</name>
<protein>
    <submittedName>
        <fullName evidence="3">Uncharacterized protein</fullName>
    </submittedName>
</protein>
<dbReference type="Pfam" id="PF07795">
    <property type="entry name" value="DUF1635"/>
    <property type="match status" value="1"/>
</dbReference>
<accession>A0A426XYD6</accession>
<dbReference type="AlphaFoldDB" id="A0A426XYD6"/>
<dbReference type="InterPro" id="IPR012862">
    <property type="entry name" value="DUF1635"/>
</dbReference>
<feature type="coiled-coil region" evidence="1">
    <location>
        <begin position="47"/>
        <end position="85"/>
    </location>
</feature>
<evidence type="ECO:0000313" key="3">
    <source>
        <dbReference type="EMBL" id="RRT44515.1"/>
    </source>
</evidence>
<comment type="caution">
    <text evidence="3">The sequence shown here is derived from an EMBL/GenBank/DDBJ whole genome shotgun (WGS) entry which is preliminary data.</text>
</comment>
<feature type="compositionally biased region" description="Polar residues" evidence="2">
    <location>
        <begin position="120"/>
        <end position="141"/>
    </location>
</feature>
<dbReference type="PANTHER" id="PTHR33431:SF12">
    <property type="entry name" value="HIGH MOBILITY GROUP BOX PROTEIN, PUTATIVE (DUF1635)-RELATED"/>
    <property type="match status" value="1"/>
</dbReference>
<evidence type="ECO:0000313" key="4">
    <source>
        <dbReference type="Proteomes" id="UP000287651"/>
    </source>
</evidence>
<gene>
    <name evidence="3" type="ORF">B296_00043219</name>
</gene>
<dbReference type="EMBL" id="AMZH03016418">
    <property type="protein sequence ID" value="RRT44515.1"/>
    <property type="molecule type" value="Genomic_DNA"/>
</dbReference>
<sequence>MGVDHWTLEEVTMDSGFPSSVWGFQEVSHRSFLSLSLSLVFSYTCGIEDLKHKLLCATSELEALRANAKEEIRKNEENIERLIHHLQVITHERDVARDQLQLVLNKITLPDSPQPRQARGSCSVTESDSLSGAPNHHSSYGASPVDSFLDNVGSPELSSMGGGPQRQASQRSSPNYDRASAVVVDGLAMKKPLPPKGKLLQAVLEAGPLLQTLLLAGPLPQWRNPPPLQPFQVPSMGVKLHNASPPNQKPAVNASNLAYASPPPNAFYRGTHGYGLAVSNTAKRTTTSQCMKGFEEPRMKRQKTQCM</sequence>
<proteinExistence type="predicted"/>
<feature type="region of interest" description="Disordered" evidence="2">
    <location>
        <begin position="110"/>
        <end position="177"/>
    </location>
</feature>
<dbReference type="Proteomes" id="UP000287651">
    <property type="component" value="Unassembled WGS sequence"/>
</dbReference>
<keyword evidence="1" id="KW-0175">Coiled coil</keyword>
<dbReference type="PANTHER" id="PTHR33431">
    <property type="entry name" value="ENABLED-LIKE PROTEIN (DUF1635)"/>
    <property type="match status" value="1"/>
</dbReference>
<organism evidence="3 4">
    <name type="scientific">Ensete ventricosum</name>
    <name type="common">Abyssinian banana</name>
    <name type="synonym">Musa ensete</name>
    <dbReference type="NCBI Taxonomy" id="4639"/>
    <lineage>
        <taxon>Eukaryota</taxon>
        <taxon>Viridiplantae</taxon>
        <taxon>Streptophyta</taxon>
        <taxon>Embryophyta</taxon>
        <taxon>Tracheophyta</taxon>
        <taxon>Spermatophyta</taxon>
        <taxon>Magnoliopsida</taxon>
        <taxon>Liliopsida</taxon>
        <taxon>Zingiberales</taxon>
        <taxon>Musaceae</taxon>
        <taxon>Ensete</taxon>
    </lineage>
</organism>
<reference evidence="3 4" key="1">
    <citation type="journal article" date="2014" name="Agronomy (Basel)">
        <title>A Draft Genome Sequence for Ensete ventricosum, the Drought-Tolerant Tree Against Hunger.</title>
        <authorList>
            <person name="Harrison J."/>
            <person name="Moore K.A."/>
            <person name="Paszkiewicz K."/>
            <person name="Jones T."/>
            <person name="Grant M."/>
            <person name="Ambacheew D."/>
            <person name="Muzemil S."/>
            <person name="Studholme D.J."/>
        </authorList>
    </citation>
    <scope>NUCLEOTIDE SEQUENCE [LARGE SCALE GENOMIC DNA]</scope>
</reference>
<evidence type="ECO:0000256" key="1">
    <source>
        <dbReference type="SAM" id="Coils"/>
    </source>
</evidence>
<feature type="compositionally biased region" description="Polar residues" evidence="2">
    <location>
        <begin position="166"/>
        <end position="175"/>
    </location>
</feature>
<evidence type="ECO:0000256" key="2">
    <source>
        <dbReference type="SAM" id="MobiDB-lite"/>
    </source>
</evidence>